<reference evidence="1 2" key="1">
    <citation type="submission" date="2022-03" db="EMBL/GenBank/DDBJ databases">
        <authorList>
            <person name="Macdonald S."/>
            <person name="Ahmed S."/>
            <person name="Newling K."/>
        </authorList>
    </citation>
    <scope>NUCLEOTIDE SEQUENCE [LARGE SCALE GENOMIC DNA]</scope>
</reference>
<comment type="caution">
    <text evidence="1">The sequence shown here is derived from an EMBL/GenBank/DDBJ whole genome shotgun (WGS) entry which is preliminary data.</text>
</comment>
<evidence type="ECO:0000313" key="2">
    <source>
        <dbReference type="Proteomes" id="UP001642260"/>
    </source>
</evidence>
<dbReference type="Proteomes" id="UP001642260">
    <property type="component" value="Unassembled WGS sequence"/>
</dbReference>
<proteinExistence type="predicted"/>
<keyword evidence="2" id="KW-1185">Reference proteome</keyword>
<name>A0ABC8LNU9_ERUVS</name>
<dbReference type="EMBL" id="CAKOAT010657376">
    <property type="protein sequence ID" value="CAH8385264.1"/>
    <property type="molecule type" value="Genomic_DNA"/>
</dbReference>
<protein>
    <submittedName>
        <fullName evidence="1">Uncharacterized protein</fullName>
    </submittedName>
</protein>
<organism evidence="1 2">
    <name type="scientific">Eruca vesicaria subsp. sativa</name>
    <name type="common">Garden rocket</name>
    <name type="synonym">Eruca sativa</name>
    <dbReference type="NCBI Taxonomy" id="29727"/>
    <lineage>
        <taxon>Eukaryota</taxon>
        <taxon>Viridiplantae</taxon>
        <taxon>Streptophyta</taxon>
        <taxon>Embryophyta</taxon>
        <taxon>Tracheophyta</taxon>
        <taxon>Spermatophyta</taxon>
        <taxon>Magnoliopsida</taxon>
        <taxon>eudicotyledons</taxon>
        <taxon>Gunneridae</taxon>
        <taxon>Pentapetalae</taxon>
        <taxon>rosids</taxon>
        <taxon>malvids</taxon>
        <taxon>Brassicales</taxon>
        <taxon>Brassicaceae</taxon>
        <taxon>Brassiceae</taxon>
        <taxon>Eruca</taxon>
    </lineage>
</organism>
<sequence length="136" mass="15299">MLCNGDGSDGSKKTWWLNRLMGQRKKITHNWPYTLLKKGSSLFLPFKLEWKVTTSALMENISHLSLTEQGRLICILDDANGLAPQKHLEMQSMWKAPALPGKPVELFIGVLSAGNHFYRENGCEEVMDAAEACHII</sequence>
<gene>
    <name evidence="1" type="ORF">ERUC_LOCUS37747</name>
</gene>
<dbReference type="AlphaFoldDB" id="A0ABC8LNU9"/>
<evidence type="ECO:0000313" key="1">
    <source>
        <dbReference type="EMBL" id="CAH8385264.1"/>
    </source>
</evidence>
<accession>A0ABC8LNU9</accession>